<dbReference type="EMBL" id="JASCZI010120887">
    <property type="protein sequence ID" value="MED6156971.1"/>
    <property type="molecule type" value="Genomic_DNA"/>
</dbReference>
<sequence length="120" mass="13375">MTCHGKPWNPDSNIDNLKTGIKDLSCSWNTSCKRGSHLSYMAVLIIHWRKWTHTITGGRNKEKDMEVETEKEAFDVDEAAISGRSSTGTSNLPCSNPSQLLDLNNFGLMALAMLKGHPRE</sequence>
<evidence type="ECO:0000313" key="2">
    <source>
        <dbReference type="Proteomes" id="UP001341840"/>
    </source>
</evidence>
<organism evidence="1 2">
    <name type="scientific">Stylosanthes scabra</name>
    <dbReference type="NCBI Taxonomy" id="79078"/>
    <lineage>
        <taxon>Eukaryota</taxon>
        <taxon>Viridiplantae</taxon>
        <taxon>Streptophyta</taxon>
        <taxon>Embryophyta</taxon>
        <taxon>Tracheophyta</taxon>
        <taxon>Spermatophyta</taxon>
        <taxon>Magnoliopsida</taxon>
        <taxon>eudicotyledons</taxon>
        <taxon>Gunneridae</taxon>
        <taxon>Pentapetalae</taxon>
        <taxon>rosids</taxon>
        <taxon>fabids</taxon>
        <taxon>Fabales</taxon>
        <taxon>Fabaceae</taxon>
        <taxon>Papilionoideae</taxon>
        <taxon>50 kb inversion clade</taxon>
        <taxon>dalbergioids sensu lato</taxon>
        <taxon>Dalbergieae</taxon>
        <taxon>Pterocarpus clade</taxon>
        <taxon>Stylosanthes</taxon>
    </lineage>
</organism>
<evidence type="ECO:0000313" key="1">
    <source>
        <dbReference type="EMBL" id="MED6156971.1"/>
    </source>
</evidence>
<proteinExistence type="predicted"/>
<name>A0ABU6U9Y1_9FABA</name>
<gene>
    <name evidence="1" type="ORF">PIB30_019093</name>
</gene>
<protein>
    <submittedName>
        <fullName evidence="1">Uncharacterized protein</fullName>
    </submittedName>
</protein>
<keyword evidence="2" id="KW-1185">Reference proteome</keyword>
<dbReference type="Proteomes" id="UP001341840">
    <property type="component" value="Unassembled WGS sequence"/>
</dbReference>
<accession>A0ABU6U9Y1</accession>
<reference evidence="1 2" key="1">
    <citation type="journal article" date="2023" name="Plants (Basel)">
        <title>Bridging the Gap: Combining Genomics and Transcriptomics Approaches to Understand Stylosanthes scabra, an Orphan Legume from the Brazilian Caatinga.</title>
        <authorList>
            <person name="Ferreira-Neto J.R.C."/>
            <person name="da Silva M.D."/>
            <person name="Binneck E."/>
            <person name="de Melo N.F."/>
            <person name="da Silva R.H."/>
            <person name="de Melo A.L.T.M."/>
            <person name="Pandolfi V."/>
            <person name="Bustamante F.O."/>
            <person name="Brasileiro-Vidal A.C."/>
            <person name="Benko-Iseppon A.M."/>
        </authorList>
    </citation>
    <scope>NUCLEOTIDE SEQUENCE [LARGE SCALE GENOMIC DNA]</scope>
    <source>
        <tissue evidence="1">Leaves</tissue>
    </source>
</reference>
<comment type="caution">
    <text evidence="1">The sequence shown here is derived from an EMBL/GenBank/DDBJ whole genome shotgun (WGS) entry which is preliminary data.</text>
</comment>